<dbReference type="GO" id="GO:0043420">
    <property type="term" value="P:anthranilate metabolic process"/>
    <property type="evidence" value="ECO:0007669"/>
    <property type="project" value="UniProtKB-UniRule"/>
</dbReference>
<evidence type="ECO:0000313" key="8">
    <source>
        <dbReference type="Proteomes" id="UP000030693"/>
    </source>
</evidence>
<dbReference type="OMA" id="LPGWNSH"/>
<evidence type="ECO:0000313" key="7">
    <source>
        <dbReference type="EMBL" id="KCV69039.1"/>
    </source>
</evidence>
<dbReference type="UniPathway" id="UPA00334">
    <property type="reaction ID" value="UER00455"/>
</dbReference>
<dbReference type="Proteomes" id="UP000030693">
    <property type="component" value="Unassembled WGS sequence"/>
</dbReference>
<dbReference type="OrthoDB" id="5978656at2759"/>
<dbReference type="GO" id="GO:0030170">
    <property type="term" value="F:pyridoxal phosphate binding"/>
    <property type="evidence" value="ECO:0007669"/>
    <property type="project" value="UniProtKB-UniRule"/>
</dbReference>
<dbReference type="Pfam" id="PF00266">
    <property type="entry name" value="Aminotran_5"/>
    <property type="match status" value="1"/>
</dbReference>
<comment type="subcellular location">
    <subcellularLocation>
        <location evidence="4 5">Cytoplasm</location>
    </subcellularLocation>
</comment>
<evidence type="ECO:0000256" key="3">
    <source>
        <dbReference type="ARBA" id="ARBA00022898"/>
    </source>
</evidence>
<dbReference type="Pfam" id="PF22580">
    <property type="entry name" value="KYNU_C"/>
    <property type="match status" value="1"/>
</dbReference>
<comment type="pathway">
    <text evidence="4 5">Cofactor biosynthesis; NAD(+) biosynthesis; quinolinate from L-kynurenine: step 2/3.</text>
</comment>
<feature type="binding site" evidence="4">
    <location>
        <position position="159"/>
    </location>
    <ligand>
        <name>pyridoxal 5'-phosphate</name>
        <dbReference type="ChEBI" id="CHEBI:597326"/>
    </ligand>
</feature>
<comment type="catalytic activity">
    <reaction evidence="5">
        <text>3-hydroxy-L-kynurenine + H2O = 3-hydroxyanthranilate + L-alanine + H(+)</text>
        <dbReference type="Rhea" id="RHEA:25143"/>
        <dbReference type="ChEBI" id="CHEBI:15377"/>
        <dbReference type="ChEBI" id="CHEBI:15378"/>
        <dbReference type="ChEBI" id="CHEBI:36559"/>
        <dbReference type="ChEBI" id="CHEBI:57972"/>
        <dbReference type="ChEBI" id="CHEBI:58125"/>
        <dbReference type="EC" id="3.7.1.3"/>
    </reaction>
</comment>
<dbReference type="PANTHER" id="PTHR14084:SF0">
    <property type="entry name" value="KYNURENINASE"/>
    <property type="match status" value="1"/>
</dbReference>
<reference evidence="7" key="1">
    <citation type="submission" date="2013-04" db="EMBL/GenBank/DDBJ databases">
        <title>The Genome Sequence of Fonticula alba ATCC 38817.</title>
        <authorList>
            <consortium name="The Broad Institute Genomics Platform"/>
            <person name="Russ C."/>
            <person name="Cuomo C."/>
            <person name="Burger G."/>
            <person name="Gray M.W."/>
            <person name="Holland P.W.H."/>
            <person name="King N."/>
            <person name="Lang F.B.F."/>
            <person name="Roger A.J."/>
            <person name="Ruiz-Trillo I."/>
            <person name="Brown M."/>
            <person name="Walker B."/>
            <person name="Young S."/>
            <person name="Zeng Q."/>
            <person name="Gargeya S."/>
            <person name="Fitzgerald M."/>
            <person name="Haas B."/>
            <person name="Abouelleil A."/>
            <person name="Allen A.W."/>
            <person name="Alvarado L."/>
            <person name="Arachchi H.M."/>
            <person name="Berlin A.M."/>
            <person name="Chapman S.B."/>
            <person name="Gainer-Dewar J."/>
            <person name="Goldberg J."/>
            <person name="Griggs A."/>
            <person name="Gujja S."/>
            <person name="Hansen M."/>
            <person name="Howarth C."/>
            <person name="Imamovic A."/>
            <person name="Ireland A."/>
            <person name="Larimer J."/>
            <person name="McCowan C."/>
            <person name="Murphy C."/>
            <person name="Pearson M."/>
            <person name="Poon T.W."/>
            <person name="Priest M."/>
            <person name="Roberts A."/>
            <person name="Saif S."/>
            <person name="Shea T."/>
            <person name="Sisk P."/>
            <person name="Sykes S."/>
            <person name="Wortman J."/>
            <person name="Nusbaum C."/>
            <person name="Birren B."/>
        </authorList>
    </citation>
    <scope>NUCLEOTIDE SEQUENCE [LARGE SCALE GENOMIC DNA]</scope>
    <source>
        <strain evidence="7">ATCC 38817</strain>
    </source>
</reference>
<comment type="cofactor">
    <cofactor evidence="4 5">
        <name>pyridoxal 5'-phosphate</name>
        <dbReference type="ChEBI" id="CHEBI:597326"/>
    </cofactor>
</comment>
<sequence>MAFENTNETALAACVVPTAAELRAELDTLAAGLPDATPAAMAAALDAADPLAGLSQHFTIPALGNIPAAREYAAKNGQESAPCLYLCGHSLGLMPTMAGELMNNELSAWGSHAVLAHFDHPGKPPHHRAWVDGDEDIRESLAIMVGARYRHEVISMNALTVNLHLMMAAFYRPTATRFKILCELGAFPSDWYAIQTQIRLHGRNPDDAMIVVKPRDGERILRLEDIKAAIDENADSLAMILLPGAHHLTGQQMPMAEITAHANRTHADIRVGFDLAHAAGAIPLALHAWGVDFAAWCTYKYMNAGPGSIGGVFVHDKWADMGPDSVRLSGWIGHSMETRFRMDNVTDYVHGAPGFVISNASPFALATLRASLVVFDKTTPATRRAKSIRLAAFLHYLLEEAGLLGKQIGLLTSLEPAERGGHVSLLIGRGGCRETSRSVHRALEARGVLCDFREPDVIRVSPQALYSSYADVLRFVELLKQAVNSVIPE</sequence>
<keyword evidence="3 4" id="KW-0663">Pyridoxal phosphate</keyword>
<evidence type="ECO:0000256" key="5">
    <source>
        <dbReference type="PIRNR" id="PIRNR038800"/>
    </source>
</evidence>
<dbReference type="UniPathway" id="UPA00253">
    <property type="reaction ID" value="UER00329"/>
</dbReference>
<evidence type="ECO:0000256" key="2">
    <source>
        <dbReference type="ARBA" id="ARBA00022801"/>
    </source>
</evidence>
<feature type="binding site" evidence="4">
    <location>
        <position position="160"/>
    </location>
    <ligand>
        <name>pyridoxal 5'-phosphate</name>
        <dbReference type="ChEBI" id="CHEBI:597326"/>
    </ligand>
</feature>
<comment type="catalytic activity">
    <reaction evidence="4 5">
        <text>L-kynurenine + H2O = anthranilate + L-alanine + H(+)</text>
        <dbReference type="Rhea" id="RHEA:16813"/>
        <dbReference type="ChEBI" id="CHEBI:15377"/>
        <dbReference type="ChEBI" id="CHEBI:15378"/>
        <dbReference type="ChEBI" id="CHEBI:16567"/>
        <dbReference type="ChEBI" id="CHEBI:57959"/>
        <dbReference type="ChEBI" id="CHEBI:57972"/>
        <dbReference type="EC" id="3.7.1.3"/>
    </reaction>
</comment>
<dbReference type="HAMAP" id="MF_01970">
    <property type="entry name" value="Kynureninase"/>
    <property type="match status" value="1"/>
</dbReference>
<feature type="binding site" evidence="4">
    <location>
        <position position="274"/>
    </location>
    <ligand>
        <name>pyridoxal 5'-phosphate</name>
        <dbReference type="ChEBI" id="CHEBI:597326"/>
    </ligand>
</feature>
<feature type="binding site" evidence="4">
    <location>
        <position position="277"/>
    </location>
    <ligand>
        <name>pyridoxal 5'-phosphate</name>
        <dbReference type="ChEBI" id="CHEBI:597326"/>
    </ligand>
</feature>
<dbReference type="PIRSF" id="PIRSF038800">
    <property type="entry name" value="KYNU"/>
    <property type="match status" value="1"/>
</dbReference>
<dbReference type="SUPFAM" id="SSF53383">
    <property type="entry name" value="PLP-dependent transferases"/>
    <property type="match status" value="1"/>
</dbReference>
<dbReference type="GeneID" id="20529184"/>
<dbReference type="InterPro" id="IPR015424">
    <property type="entry name" value="PyrdxlP-dep_Trfase"/>
</dbReference>
<dbReference type="GO" id="GO:0030429">
    <property type="term" value="F:kynureninase activity"/>
    <property type="evidence" value="ECO:0007669"/>
    <property type="project" value="UniProtKB-UniRule"/>
</dbReference>
<keyword evidence="8" id="KW-1185">Reference proteome</keyword>
<dbReference type="NCBIfam" id="TIGR01814">
    <property type="entry name" value="kynureninase"/>
    <property type="match status" value="1"/>
</dbReference>
<dbReference type="GO" id="GO:0034354">
    <property type="term" value="P:'de novo' NAD+ biosynthetic process from L-tryptophan"/>
    <property type="evidence" value="ECO:0007669"/>
    <property type="project" value="UniProtKB-UniRule"/>
</dbReference>
<dbReference type="EMBL" id="KB932207">
    <property type="protein sequence ID" value="KCV69039.1"/>
    <property type="molecule type" value="Genomic_DNA"/>
</dbReference>
<feature type="binding site" evidence="4">
    <location>
        <position position="359"/>
    </location>
    <ligand>
        <name>pyridoxal 5'-phosphate</name>
        <dbReference type="ChEBI" id="CHEBI:597326"/>
    </ligand>
</feature>
<dbReference type="AlphaFoldDB" id="A0A058Z440"/>
<protein>
    <recommendedName>
        <fullName evidence="4 5">Kynureninase</fullName>
        <ecNumber evidence="4 5">3.7.1.3</ecNumber>
    </recommendedName>
    <alternativeName>
        <fullName evidence="4">L-kynurenine hydrolase</fullName>
    </alternativeName>
</protein>
<dbReference type="InterPro" id="IPR010111">
    <property type="entry name" value="Kynureninase"/>
</dbReference>
<dbReference type="STRING" id="691883.A0A058Z440"/>
<feature type="binding site" evidence="4">
    <location>
        <position position="299"/>
    </location>
    <ligand>
        <name>pyridoxal 5'-phosphate</name>
        <dbReference type="ChEBI" id="CHEBI:597326"/>
    </ligand>
</feature>
<dbReference type="Gene3D" id="3.40.640.10">
    <property type="entry name" value="Type I PLP-dependent aspartate aminotransferase-like (Major domain)"/>
    <property type="match status" value="1"/>
</dbReference>
<dbReference type="GO" id="GO:0019441">
    <property type="term" value="P:L-tryptophan catabolic process to kynurenine"/>
    <property type="evidence" value="ECO:0007669"/>
    <property type="project" value="TreeGrafter"/>
</dbReference>
<organism evidence="7">
    <name type="scientific">Fonticula alba</name>
    <name type="common">Slime mold</name>
    <dbReference type="NCBI Taxonomy" id="691883"/>
    <lineage>
        <taxon>Eukaryota</taxon>
        <taxon>Rotosphaerida</taxon>
        <taxon>Fonticulaceae</taxon>
        <taxon>Fonticula</taxon>
    </lineage>
</organism>
<accession>A0A058Z440</accession>
<dbReference type="InterPro" id="IPR015422">
    <property type="entry name" value="PyrdxlP-dep_Trfase_small"/>
</dbReference>
<dbReference type="PANTHER" id="PTHR14084">
    <property type="entry name" value="KYNURENINASE"/>
    <property type="match status" value="1"/>
</dbReference>
<gene>
    <name evidence="4" type="primary">KYNU</name>
    <name evidence="7" type="ORF">H696_04459</name>
</gene>
<comment type="pathway">
    <text evidence="4 5">Amino-acid degradation; L-kynurenine degradation; L-alanine and anthranilate from L-kynurenine: step 1/1.</text>
</comment>
<feature type="modified residue" description="N6-(pyridoxal phosphate)lysine" evidence="4">
    <location>
        <position position="300"/>
    </location>
</feature>
<evidence type="ECO:0000256" key="1">
    <source>
        <dbReference type="ARBA" id="ARBA00022642"/>
    </source>
</evidence>
<dbReference type="GO" id="GO:0097053">
    <property type="term" value="P:L-kynurenine catabolic process"/>
    <property type="evidence" value="ECO:0007669"/>
    <property type="project" value="UniProtKB-UniRule"/>
</dbReference>
<dbReference type="RefSeq" id="XP_009496610.1">
    <property type="nucleotide sequence ID" value="XM_009498335.1"/>
</dbReference>
<feature type="domain" description="Aminotransferase class V" evidence="6">
    <location>
        <begin position="135"/>
        <end position="317"/>
    </location>
</feature>
<keyword evidence="4 5" id="KW-0963">Cytoplasm</keyword>
<evidence type="ECO:0000256" key="4">
    <source>
        <dbReference type="HAMAP-Rule" id="MF_03017"/>
    </source>
</evidence>
<dbReference type="InterPro" id="IPR000192">
    <property type="entry name" value="Aminotrans_V_dom"/>
</dbReference>
<keyword evidence="1 4" id="KW-0662">Pyridine nucleotide biosynthesis</keyword>
<feature type="binding site" evidence="4">
    <location>
        <begin position="187"/>
        <end position="190"/>
    </location>
    <ligand>
        <name>pyridoxal 5'-phosphate</name>
        <dbReference type="ChEBI" id="CHEBI:597326"/>
    </ligand>
</feature>
<comment type="similarity">
    <text evidence="4 5">Belongs to the kynureninase family.</text>
</comment>
<dbReference type="GO" id="GO:0019805">
    <property type="term" value="P:quinolinate biosynthetic process"/>
    <property type="evidence" value="ECO:0007669"/>
    <property type="project" value="UniProtKB-UniRule"/>
</dbReference>
<proteinExistence type="inferred from homology"/>
<dbReference type="Gene3D" id="3.90.1150.10">
    <property type="entry name" value="Aspartate Aminotransferase, domain 1"/>
    <property type="match status" value="1"/>
</dbReference>
<feature type="binding site" evidence="4">
    <location>
        <position position="331"/>
    </location>
    <ligand>
        <name>pyridoxal 5'-phosphate</name>
        <dbReference type="ChEBI" id="CHEBI:597326"/>
    </ligand>
</feature>
<dbReference type="GO" id="GO:0005737">
    <property type="term" value="C:cytoplasm"/>
    <property type="evidence" value="ECO:0007669"/>
    <property type="project" value="UniProtKB-SubCell"/>
</dbReference>
<comment type="function">
    <text evidence="4 5">Catalyzes the cleavage of L-kynurenine (L-Kyn) and L-3-hydroxykynurenine (L-3OHKyn) into anthranilic acid (AA) and 3-hydroxyanthranilic acid (3-OHAA), respectively.</text>
</comment>
<dbReference type="InterPro" id="IPR015421">
    <property type="entry name" value="PyrdxlP-dep_Trfase_major"/>
</dbReference>
<dbReference type="EC" id="3.7.1.3" evidence="4 5"/>
<keyword evidence="2 4" id="KW-0378">Hydrolase</keyword>
<comment type="subunit">
    <text evidence="4 5">Homodimer.</text>
</comment>
<name>A0A058Z440_FONAL</name>
<evidence type="ECO:0000259" key="6">
    <source>
        <dbReference type="Pfam" id="PF00266"/>
    </source>
</evidence>
<comment type="caution">
    <text evidence="4">Lacks conserved residue(s) required for the propagation of feature annotation.</text>
</comment>
<dbReference type="eggNOG" id="KOG3846">
    <property type="taxonomic scope" value="Eukaryota"/>
</dbReference>